<protein>
    <submittedName>
        <fullName evidence="1">Uncharacterized protein</fullName>
    </submittedName>
</protein>
<accession>A0A060XAG1</accession>
<reference evidence="1" key="1">
    <citation type="journal article" date="2014" name="Nat. Commun.">
        <title>The rainbow trout genome provides novel insights into evolution after whole-genome duplication in vertebrates.</title>
        <authorList>
            <person name="Berthelot C."/>
            <person name="Brunet F."/>
            <person name="Chalopin D."/>
            <person name="Juanchich A."/>
            <person name="Bernard M."/>
            <person name="Noel B."/>
            <person name="Bento P."/>
            <person name="Da Silva C."/>
            <person name="Labadie K."/>
            <person name="Alberti A."/>
            <person name="Aury J.M."/>
            <person name="Louis A."/>
            <person name="Dehais P."/>
            <person name="Bardou P."/>
            <person name="Montfort J."/>
            <person name="Klopp C."/>
            <person name="Cabau C."/>
            <person name="Gaspin C."/>
            <person name="Thorgaard G.H."/>
            <person name="Boussaha M."/>
            <person name="Quillet E."/>
            <person name="Guyomard R."/>
            <person name="Galiana D."/>
            <person name="Bobe J."/>
            <person name="Volff J.N."/>
            <person name="Genet C."/>
            <person name="Wincker P."/>
            <person name="Jaillon O."/>
            <person name="Roest Crollius H."/>
            <person name="Guiguen Y."/>
        </authorList>
    </citation>
    <scope>NUCLEOTIDE SEQUENCE [LARGE SCALE GENOMIC DNA]</scope>
</reference>
<reference evidence="1" key="2">
    <citation type="submission" date="2014-03" db="EMBL/GenBank/DDBJ databases">
        <authorList>
            <person name="Genoscope - CEA"/>
        </authorList>
    </citation>
    <scope>NUCLEOTIDE SEQUENCE</scope>
</reference>
<dbReference type="STRING" id="8022.A0A060XAG1"/>
<dbReference type="PaxDb" id="8022-A0A060XAG1"/>
<dbReference type="EMBL" id="FR905144">
    <property type="protein sequence ID" value="CDQ76471.1"/>
    <property type="molecule type" value="Genomic_DNA"/>
</dbReference>
<dbReference type="Gene3D" id="1.10.1670.10">
    <property type="entry name" value="Helix-hairpin-Helix base-excision DNA repair enzymes (C-terminal)"/>
    <property type="match status" value="1"/>
</dbReference>
<dbReference type="AlphaFoldDB" id="A0A060XAG1"/>
<evidence type="ECO:0000313" key="1">
    <source>
        <dbReference type="EMBL" id="CDQ76471.1"/>
    </source>
</evidence>
<organism evidence="1 2">
    <name type="scientific">Oncorhynchus mykiss</name>
    <name type="common">Rainbow trout</name>
    <name type="synonym">Salmo gairdneri</name>
    <dbReference type="NCBI Taxonomy" id="8022"/>
    <lineage>
        <taxon>Eukaryota</taxon>
        <taxon>Metazoa</taxon>
        <taxon>Chordata</taxon>
        <taxon>Craniata</taxon>
        <taxon>Vertebrata</taxon>
        <taxon>Euteleostomi</taxon>
        <taxon>Actinopterygii</taxon>
        <taxon>Neopterygii</taxon>
        <taxon>Teleostei</taxon>
        <taxon>Protacanthopterygii</taxon>
        <taxon>Salmoniformes</taxon>
        <taxon>Salmonidae</taxon>
        <taxon>Salmoninae</taxon>
        <taxon>Oncorhynchus</taxon>
    </lineage>
</organism>
<dbReference type="InterPro" id="IPR023170">
    <property type="entry name" value="HhH_base_excis_C"/>
</dbReference>
<name>A0A060XAG1_ONCMY</name>
<gene>
    <name evidence="1" type="ORF">GSONMT00034406001</name>
</gene>
<proteinExistence type="predicted"/>
<sequence length="79" mass="8489">MEASALYTGIILSVACVPPLGGRLCVSDGQGQCCACGHVWQITEQDYSCAAVNGQKSLTDKVCCEIGEFFRQPWGPYAR</sequence>
<evidence type="ECO:0000313" key="2">
    <source>
        <dbReference type="Proteomes" id="UP000193380"/>
    </source>
</evidence>
<dbReference type="Proteomes" id="UP000193380">
    <property type="component" value="Unassembled WGS sequence"/>
</dbReference>